<dbReference type="Gene3D" id="3.40.50.2000">
    <property type="entry name" value="Glycogen Phosphorylase B"/>
    <property type="match status" value="1"/>
</dbReference>
<evidence type="ECO:0000313" key="2">
    <source>
        <dbReference type="EMBL" id="CDH45969.1"/>
    </source>
</evidence>
<evidence type="ECO:0000259" key="1">
    <source>
        <dbReference type="Pfam" id="PF00534"/>
    </source>
</evidence>
<reference evidence="2 3" key="1">
    <citation type="journal article" date="2014" name="ISME J.">
        <title>Candidatus Competibacter-lineage genomes retrieved from metagenomes reveal functional metabolic diversity.</title>
        <authorList>
            <person name="McIlroy S.J."/>
            <person name="Albertsen M."/>
            <person name="Andresen E.K."/>
            <person name="Saunders A.M."/>
            <person name="Kristiansen R."/>
            <person name="Stokholm-Bjerregaard M."/>
            <person name="Nielsen K.L."/>
            <person name="Nielsen P.H."/>
        </authorList>
    </citation>
    <scope>NUCLEOTIDE SEQUENCE [LARGE SCALE GENOMIC DNA]</scope>
    <source>
        <strain evidence="2 3">Run_B_J11</strain>
    </source>
</reference>
<keyword evidence="2" id="KW-0808">Transferase</keyword>
<name>A0A7U7GCN9_9GAMM</name>
<gene>
    <name evidence="2" type="ORF">BN874_3090006</name>
</gene>
<dbReference type="EMBL" id="CBTK010000234">
    <property type="protein sequence ID" value="CDH45969.1"/>
    <property type="molecule type" value="Genomic_DNA"/>
</dbReference>
<feature type="domain" description="Glycosyl transferase family 1" evidence="1">
    <location>
        <begin position="4"/>
        <end position="184"/>
    </location>
</feature>
<dbReference type="Proteomes" id="UP000019184">
    <property type="component" value="Unassembled WGS sequence"/>
</dbReference>
<protein>
    <submittedName>
        <fullName evidence="2">Glycosyl transferase</fullName>
    </submittedName>
</protein>
<dbReference type="GO" id="GO:1901135">
    <property type="term" value="P:carbohydrate derivative metabolic process"/>
    <property type="evidence" value="ECO:0007669"/>
    <property type="project" value="UniProtKB-ARBA"/>
</dbReference>
<accession>A0A7U7GCN9</accession>
<comment type="caution">
    <text evidence="2">The sequence shown here is derived from an EMBL/GenBank/DDBJ whole genome shotgun (WGS) entry which is preliminary data.</text>
</comment>
<proteinExistence type="predicted"/>
<dbReference type="AlphaFoldDB" id="A0A7U7GCN9"/>
<sequence length="210" mass="23566">MIAEFGIDPNRPYVLFVGRMTRQKGLYYLLQAIPHLDPKLQIVLCAGDADTLAMQREMEDMVQELQSHRDGIVWIPKMVSRQTTIALYSHAAIFCCPSIYEPFGIINLEAMACGTPVVGSAVGGINEVVVDGETGFLVDPHLSMESPHDPIAPARFEHGLADAINRLAADPDLCERMGQAGRERVERHYSWRSIAQQTYDLYRRLRPQRA</sequence>
<dbReference type="Pfam" id="PF00534">
    <property type="entry name" value="Glycos_transf_1"/>
    <property type="match status" value="1"/>
</dbReference>
<organism evidence="2 3">
    <name type="scientific">Candidatus Contendobacter odensis Run_B_J11</name>
    <dbReference type="NCBI Taxonomy" id="1400861"/>
    <lineage>
        <taxon>Bacteria</taxon>
        <taxon>Pseudomonadati</taxon>
        <taxon>Pseudomonadota</taxon>
        <taxon>Gammaproteobacteria</taxon>
        <taxon>Candidatus Competibacteraceae</taxon>
        <taxon>Candidatus Contendibacter</taxon>
    </lineage>
</organism>
<keyword evidence="3" id="KW-1185">Reference proteome</keyword>
<dbReference type="CDD" id="cd03801">
    <property type="entry name" value="GT4_PimA-like"/>
    <property type="match status" value="1"/>
</dbReference>
<evidence type="ECO:0000313" key="3">
    <source>
        <dbReference type="Proteomes" id="UP000019184"/>
    </source>
</evidence>
<dbReference type="GO" id="GO:0016757">
    <property type="term" value="F:glycosyltransferase activity"/>
    <property type="evidence" value="ECO:0007669"/>
    <property type="project" value="InterPro"/>
</dbReference>
<dbReference type="PANTHER" id="PTHR12526">
    <property type="entry name" value="GLYCOSYLTRANSFERASE"/>
    <property type="match status" value="1"/>
</dbReference>
<dbReference type="InterPro" id="IPR001296">
    <property type="entry name" value="Glyco_trans_1"/>
</dbReference>
<dbReference type="PANTHER" id="PTHR12526:SF590">
    <property type="entry name" value="ALPHA-MALTOSE-1-PHOSPHATE SYNTHASE"/>
    <property type="match status" value="1"/>
</dbReference>
<dbReference type="SUPFAM" id="SSF53756">
    <property type="entry name" value="UDP-Glycosyltransferase/glycogen phosphorylase"/>
    <property type="match status" value="1"/>
</dbReference>